<name>A0A0K8NZG6_PISS1</name>
<dbReference type="Gene3D" id="3.30.420.10">
    <property type="entry name" value="Ribonuclease H-like superfamily/Ribonuclease H"/>
    <property type="match status" value="1"/>
</dbReference>
<dbReference type="EMBL" id="BBYR01000028">
    <property type="protein sequence ID" value="GAP35773.1"/>
    <property type="molecule type" value="Genomic_DNA"/>
</dbReference>
<dbReference type="InterPro" id="IPR036397">
    <property type="entry name" value="RNaseH_sf"/>
</dbReference>
<dbReference type="AlphaFoldDB" id="A0A0K8NZG6"/>
<dbReference type="InterPro" id="IPR012337">
    <property type="entry name" value="RNaseH-like_sf"/>
</dbReference>
<gene>
    <name evidence="1" type="ORF">ISF6_1546</name>
</gene>
<dbReference type="SUPFAM" id="SSF53098">
    <property type="entry name" value="Ribonuclease H-like"/>
    <property type="match status" value="1"/>
</dbReference>
<dbReference type="RefSeq" id="WP_054019812.1">
    <property type="nucleotide sequence ID" value="NZ_BBYR01000028.1"/>
</dbReference>
<sequence>MSRDTPSPPAILDVEASGFGRDSYPIEVGYVLPDGRARCTLIRPAPGWVHWDPQAEAVHHIPREAVLRHGREVGDVARWLNEELGGLTVYTDGWAHDYPWLSALFEEAGCSWRFKLDSLRSLLDEQEATHWHALKQQVGRELKLERHRASADARLLQSTYLRLKHPP</sequence>
<dbReference type="Proteomes" id="UP000037660">
    <property type="component" value="Unassembled WGS sequence"/>
</dbReference>
<dbReference type="OrthoDB" id="5705783at2"/>
<comment type="caution">
    <text evidence="1">The sequence shown here is derived from an EMBL/GenBank/DDBJ whole genome shotgun (WGS) entry which is preliminary data.</text>
</comment>
<reference evidence="2" key="1">
    <citation type="submission" date="2015-07" db="EMBL/GenBank/DDBJ databases">
        <title>Discovery of a poly(ethylene terephthalate assimilation.</title>
        <authorList>
            <person name="Yoshida S."/>
            <person name="Hiraga K."/>
            <person name="Takehana T."/>
            <person name="Taniguchi I."/>
            <person name="Yamaji H."/>
            <person name="Maeda Y."/>
            <person name="Toyohara K."/>
            <person name="Miyamoto K."/>
            <person name="Kimura Y."/>
            <person name="Oda K."/>
        </authorList>
    </citation>
    <scope>NUCLEOTIDE SEQUENCE [LARGE SCALE GENOMIC DNA]</scope>
    <source>
        <strain evidence="2">NBRC 110686 / TISTR 2288 / 201-F6</strain>
    </source>
</reference>
<keyword evidence="2" id="KW-1185">Reference proteome</keyword>
<evidence type="ECO:0008006" key="3">
    <source>
        <dbReference type="Google" id="ProtNLM"/>
    </source>
</evidence>
<dbReference type="STRING" id="1547922.ISF6_1546"/>
<evidence type="ECO:0000313" key="2">
    <source>
        <dbReference type="Proteomes" id="UP000037660"/>
    </source>
</evidence>
<organism evidence="1 2">
    <name type="scientific">Piscinibacter sakaiensis</name>
    <name type="common">Ideonella sakaiensis</name>
    <dbReference type="NCBI Taxonomy" id="1547922"/>
    <lineage>
        <taxon>Bacteria</taxon>
        <taxon>Pseudomonadati</taxon>
        <taxon>Pseudomonadota</taxon>
        <taxon>Betaproteobacteria</taxon>
        <taxon>Burkholderiales</taxon>
        <taxon>Sphaerotilaceae</taxon>
        <taxon>Piscinibacter</taxon>
    </lineage>
</organism>
<protein>
    <recommendedName>
        <fullName evidence="3">Exonuclease domain-containing protein</fullName>
    </recommendedName>
</protein>
<dbReference type="GO" id="GO:0003676">
    <property type="term" value="F:nucleic acid binding"/>
    <property type="evidence" value="ECO:0007669"/>
    <property type="project" value="InterPro"/>
</dbReference>
<evidence type="ECO:0000313" key="1">
    <source>
        <dbReference type="EMBL" id="GAP35773.1"/>
    </source>
</evidence>
<proteinExistence type="predicted"/>
<reference evidence="1 2" key="2">
    <citation type="journal article" date="2016" name="Science">
        <title>A bacterium that degrades and assimilates poly(ethylene terephthalate).</title>
        <authorList>
            <person name="Yoshida S."/>
            <person name="Hiraga K."/>
            <person name="Takehana T."/>
            <person name="Taniguchi I."/>
            <person name="Yamaji H."/>
            <person name="Maeda Y."/>
            <person name="Toyohara K."/>
            <person name="Miyamoto K."/>
            <person name="Kimura Y."/>
            <person name="Oda K."/>
        </authorList>
    </citation>
    <scope>NUCLEOTIDE SEQUENCE [LARGE SCALE GENOMIC DNA]</scope>
    <source>
        <strain evidence="2">NBRC 110686 / TISTR 2288 / 201-F6</strain>
    </source>
</reference>
<accession>A0A0K8NZG6</accession>